<gene>
    <name evidence="3" type="ORF">L227DRAFT_611895</name>
</gene>
<sequence>MNNGTPSWISEVEDPTAVEGMYANTYVSTSMSTLLFYDYILLLPTEVRLIWGAPTNLASVFYLLIRYGFLTQYVFVMVHDLHFTKGTGPHLTVQSCRGLLGFLTVLNILNFAVISAFVATRIFAMYERSWFLGVVMFVLGTLSPSSITQLASWSFGIMPAPWPFPPCISYLDSSSLAVLWTQDLPLAVSVISIAYESLCLGLTAAKTFSVYKAQQRAGLPAVLSSLLLRDGSLYFCVLLILAILNIVSSMINNPLFDAWQVNTDVART</sequence>
<evidence type="ECO:0000259" key="2">
    <source>
        <dbReference type="Pfam" id="PF20151"/>
    </source>
</evidence>
<dbReference type="EMBL" id="ML122269">
    <property type="protein sequence ID" value="RPD59695.1"/>
    <property type="molecule type" value="Genomic_DNA"/>
</dbReference>
<keyword evidence="1" id="KW-0812">Transmembrane</keyword>
<evidence type="ECO:0000313" key="4">
    <source>
        <dbReference type="Proteomes" id="UP000313359"/>
    </source>
</evidence>
<evidence type="ECO:0000313" key="3">
    <source>
        <dbReference type="EMBL" id="RPD59695.1"/>
    </source>
</evidence>
<evidence type="ECO:0000256" key="1">
    <source>
        <dbReference type="SAM" id="Phobius"/>
    </source>
</evidence>
<name>A0A5C2S760_9APHY</name>
<feature type="transmembrane region" description="Helical" evidence="1">
    <location>
        <begin position="130"/>
        <end position="155"/>
    </location>
</feature>
<keyword evidence="1" id="KW-1133">Transmembrane helix</keyword>
<accession>A0A5C2S760</accession>
<dbReference type="AlphaFoldDB" id="A0A5C2S760"/>
<keyword evidence="4" id="KW-1185">Reference proteome</keyword>
<proteinExistence type="predicted"/>
<dbReference type="Proteomes" id="UP000313359">
    <property type="component" value="Unassembled WGS sequence"/>
</dbReference>
<keyword evidence="1" id="KW-0472">Membrane</keyword>
<dbReference type="OrthoDB" id="2754922at2759"/>
<feature type="transmembrane region" description="Helical" evidence="1">
    <location>
        <begin position="232"/>
        <end position="251"/>
    </location>
</feature>
<feature type="domain" description="DUF6533" evidence="2">
    <location>
        <begin position="26"/>
        <end position="70"/>
    </location>
</feature>
<protein>
    <recommendedName>
        <fullName evidence="2">DUF6533 domain-containing protein</fullName>
    </recommendedName>
</protein>
<feature type="transmembrane region" description="Helical" evidence="1">
    <location>
        <begin position="98"/>
        <end position="118"/>
    </location>
</feature>
<feature type="transmembrane region" description="Helical" evidence="1">
    <location>
        <begin position="20"/>
        <end position="43"/>
    </location>
</feature>
<dbReference type="InterPro" id="IPR045340">
    <property type="entry name" value="DUF6533"/>
</dbReference>
<organism evidence="3 4">
    <name type="scientific">Lentinus tigrinus ALCF2SS1-6</name>
    <dbReference type="NCBI Taxonomy" id="1328759"/>
    <lineage>
        <taxon>Eukaryota</taxon>
        <taxon>Fungi</taxon>
        <taxon>Dikarya</taxon>
        <taxon>Basidiomycota</taxon>
        <taxon>Agaricomycotina</taxon>
        <taxon>Agaricomycetes</taxon>
        <taxon>Polyporales</taxon>
        <taxon>Polyporaceae</taxon>
        <taxon>Lentinus</taxon>
    </lineage>
</organism>
<reference evidence="3" key="1">
    <citation type="journal article" date="2018" name="Genome Biol. Evol.">
        <title>Genomics and development of Lentinus tigrinus, a white-rot wood-decaying mushroom with dimorphic fruiting bodies.</title>
        <authorList>
            <person name="Wu B."/>
            <person name="Xu Z."/>
            <person name="Knudson A."/>
            <person name="Carlson A."/>
            <person name="Chen N."/>
            <person name="Kovaka S."/>
            <person name="LaButti K."/>
            <person name="Lipzen A."/>
            <person name="Pennachio C."/>
            <person name="Riley R."/>
            <person name="Schakwitz W."/>
            <person name="Umezawa K."/>
            <person name="Ohm R.A."/>
            <person name="Grigoriev I.V."/>
            <person name="Nagy L.G."/>
            <person name="Gibbons J."/>
            <person name="Hibbett D."/>
        </authorList>
    </citation>
    <scope>NUCLEOTIDE SEQUENCE [LARGE SCALE GENOMIC DNA]</scope>
    <source>
        <strain evidence="3">ALCF2SS1-6</strain>
    </source>
</reference>
<feature type="transmembrane region" description="Helical" evidence="1">
    <location>
        <begin position="55"/>
        <end position="78"/>
    </location>
</feature>
<dbReference type="Pfam" id="PF20151">
    <property type="entry name" value="DUF6533"/>
    <property type="match status" value="1"/>
</dbReference>